<keyword evidence="2" id="KW-1185">Reference proteome</keyword>
<dbReference type="InterPro" id="IPR012674">
    <property type="entry name" value="Calycin"/>
</dbReference>
<proteinExistence type="predicted"/>
<evidence type="ECO:0000313" key="1">
    <source>
        <dbReference type="EMBL" id="GKS82103.1"/>
    </source>
</evidence>
<dbReference type="SUPFAM" id="SSF50814">
    <property type="entry name" value="Lipocalins"/>
    <property type="match status" value="1"/>
</dbReference>
<evidence type="ECO:0008006" key="3">
    <source>
        <dbReference type="Google" id="ProtNLM"/>
    </source>
</evidence>
<gene>
    <name evidence="1" type="ORF">LPAF129_17890</name>
</gene>
<dbReference type="Pfam" id="PF09148">
    <property type="entry name" value="DUF1934"/>
    <property type="match status" value="1"/>
</dbReference>
<name>A0ABQ5JJQ2_9LACO</name>
<dbReference type="Proteomes" id="UP001055149">
    <property type="component" value="Unassembled WGS sequence"/>
</dbReference>
<dbReference type="EMBL" id="BQXH01000019">
    <property type="protein sequence ID" value="GKS82103.1"/>
    <property type="molecule type" value="Genomic_DNA"/>
</dbReference>
<comment type="caution">
    <text evidence="1">The sequence shown here is derived from an EMBL/GenBank/DDBJ whole genome shotgun (WGS) entry which is preliminary data.</text>
</comment>
<dbReference type="RefSeq" id="WP_244056372.1">
    <property type="nucleotide sequence ID" value="NZ_BQXH01000019.1"/>
</dbReference>
<accession>A0ABQ5JJQ2</accession>
<dbReference type="Gene3D" id="2.40.128.20">
    <property type="match status" value="1"/>
</dbReference>
<organism evidence="1 2">
    <name type="scientific">Ligilactobacillus pabuli</name>
    <dbReference type="NCBI Taxonomy" id="2886039"/>
    <lineage>
        <taxon>Bacteria</taxon>
        <taxon>Bacillati</taxon>
        <taxon>Bacillota</taxon>
        <taxon>Bacilli</taxon>
        <taxon>Lactobacillales</taxon>
        <taxon>Lactobacillaceae</taxon>
        <taxon>Ligilactobacillus</taxon>
    </lineage>
</organism>
<protein>
    <recommendedName>
        <fullName evidence="3">DUF1934 domain-containing protein</fullName>
    </recommendedName>
</protein>
<dbReference type="InterPro" id="IPR015231">
    <property type="entry name" value="DUF1934"/>
</dbReference>
<reference evidence="1" key="1">
    <citation type="journal article" date="2022" name="Int. J. Syst. Evol. Microbiol.">
        <title>A novel species of lactic acid bacteria, Ligilactobacillus pabuli sp. nov., isolated from alfalfa silage.</title>
        <authorList>
            <person name="Tohno M."/>
            <person name="Tanizawa Y."/>
            <person name="Sawada H."/>
            <person name="Sakamoto M."/>
            <person name="Ohkuma M."/>
            <person name="Kobayashi H."/>
        </authorList>
    </citation>
    <scope>NUCLEOTIDE SEQUENCE</scope>
    <source>
        <strain evidence="1">AF129</strain>
    </source>
</reference>
<sequence length="148" mass="16556">MMTTAADKSEVMIHLETRNVQDGQVNQLVQDVPGQFFNMGKTIYLRYQEKATDGQTAAVTFKVNAAGDEVQLSRHQGDNRSRMIFAVNQQVEAKYQTAYGNLPLTILTPKLNVSLSNYPISGKVSVDYTLFSNGQELGQYKIRLQFTA</sequence>
<evidence type="ECO:0000313" key="2">
    <source>
        <dbReference type="Proteomes" id="UP001055149"/>
    </source>
</evidence>